<dbReference type="RefSeq" id="WP_080022759.1">
    <property type="nucleotide sequence ID" value="NZ_LTAY01000037.1"/>
</dbReference>
<protein>
    <submittedName>
        <fullName evidence="3">Transglutaminase-like superfamily protein</fullName>
    </submittedName>
</protein>
<comment type="caution">
    <text evidence="3">The sequence shown here is derived from an EMBL/GenBank/DDBJ whole genome shotgun (WGS) entry which is preliminary data.</text>
</comment>
<dbReference type="InterPro" id="IPR002931">
    <property type="entry name" value="Transglutaminase-like"/>
</dbReference>
<sequence>MEGNIPILICLIVILLPALKAAYNSLRIKEFDYVLNEVTGSFSLIVSIFIIFNFFKPLNNWINTFVSSLNLSHIIEYLLKMGLLIGSFLVINSILYNLFRIINRFLIWKQIEFLEDKGVFRFIISTFLGAIKGFLTLILIFIAVIFINKSGVIDKQINIFNNIKVYNILEQNVDTQKISEIKSGLIKDSNIPTIVYYNGVTLSQGVKSDSAINEKALEITRNAKTDLEKARIIYAWIGSNITYDDKKAEEVMNGDKNVKSGAIVAFNTRTGICFDYACLYVAMARAVDLPVRLITGTAFNGKEYISHAWNQVYIKSLGKWINVDPTFYKAGDYFNNSNFNEDHKEESIAGQWN</sequence>
<accession>A0A1V4SXD2</accession>
<gene>
    <name evidence="3" type="ORF">CLTHE_15800</name>
</gene>
<keyword evidence="1" id="KW-0812">Transmembrane</keyword>
<evidence type="ECO:0000313" key="4">
    <source>
        <dbReference type="Proteomes" id="UP000191448"/>
    </source>
</evidence>
<feature type="transmembrane region" description="Helical" evidence="1">
    <location>
        <begin position="35"/>
        <end position="55"/>
    </location>
</feature>
<dbReference type="OrthoDB" id="1817605at2"/>
<evidence type="ECO:0000313" key="3">
    <source>
        <dbReference type="EMBL" id="OPX48008.1"/>
    </source>
</evidence>
<organism evidence="3 4">
    <name type="scientific">Clostridium thermobutyricum DSM 4928</name>
    <dbReference type="NCBI Taxonomy" id="1121339"/>
    <lineage>
        <taxon>Bacteria</taxon>
        <taxon>Bacillati</taxon>
        <taxon>Bacillota</taxon>
        <taxon>Clostridia</taxon>
        <taxon>Eubacteriales</taxon>
        <taxon>Clostridiaceae</taxon>
        <taxon>Clostridium</taxon>
    </lineage>
</organism>
<feature type="domain" description="Transglutaminase-like" evidence="2">
    <location>
        <begin position="265"/>
        <end position="327"/>
    </location>
</feature>
<dbReference type="SMART" id="SM00460">
    <property type="entry name" value="TGc"/>
    <property type="match status" value="1"/>
</dbReference>
<name>A0A1V4SXD2_9CLOT</name>
<reference evidence="3 4" key="1">
    <citation type="submission" date="2016-02" db="EMBL/GenBank/DDBJ databases">
        <title>Genome sequence of Clostridium thermobutyricum DSM 4928.</title>
        <authorList>
            <person name="Poehlein A."/>
            <person name="Daniel R."/>
        </authorList>
    </citation>
    <scope>NUCLEOTIDE SEQUENCE [LARGE SCALE GENOMIC DNA]</scope>
    <source>
        <strain evidence="3 4">DSM 4928</strain>
    </source>
</reference>
<feature type="transmembrane region" description="Helical" evidence="1">
    <location>
        <begin position="119"/>
        <end position="147"/>
    </location>
</feature>
<dbReference type="Pfam" id="PF01841">
    <property type="entry name" value="Transglut_core"/>
    <property type="match status" value="1"/>
</dbReference>
<dbReference type="PANTHER" id="PTHR33490">
    <property type="entry name" value="BLR5614 PROTEIN-RELATED"/>
    <property type="match status" value="1"/>
</dbReference>
<dbReference type="AlphaFoldDB" id="A0A1V4SXD2"/>
<dbReference type="Proteomes" id="UP000191448">
    <property type="component" value="Unassembled WGS sequence"/>
</dbReference>
<dbReference type="PANTHER" id="PTHR33490:SF3">
    <property type="entry name" value="CONSERVED INTEGRAL MEMBRANE PROTEIN"/>
    <property type="match status" value="1"/>
</dbReference>
<evidence type="ECO:0000259" key="2">
    <source>
        <dbReference type="SMART" id="SM00460"/>
    </source>
</evidence>
<keyword evidence="1" id="KW-0472">Membrane</keyword>
<feature type="transmembrane region" description="Helical" evidence="1">
    <location>
        <begin position="75"/>
        <end position="99"/>
    </location>
</feature>
<dbReference type="Gene3D" id="3.10.620.30">
    <property type="match status" value="1"/>
</dbReference>
<dbReference type="InterPro" id="IPR038765">
    <property type="entry name" value="Papain-like_cys_pep_sf"/>
</dbReference>
<feature type="transmembrane region" description="Helical" evidence="1">
    <location>
        <begin position="6"/>
        <end position="23"/>
    </location>
</feature>
<keyword evidence="1" id="KW-1133">Transmembrane helix</keyword>
<dbReference type="EMBL" id="LTAY01000037">
    <property type="protein sequence ID" value="OPX48008.1"/>
    <property type="molecule type" value="Genomic_DNA"/>
</dbReference>
<dbReference type="SUPFAM" id="SSF54001">
    <property type="entry name" value="Cysteine proteinases"/>
    <property type="match status" value="1"/>
</dbReference>
<evidence type="ECO:0000256" key="1">
    <source>
        <dbReference type="SAM" id="Phobius"/>
    </source>
</evidence>
<proteinExistence type="predicted"/>